<name>A0AAD7R9A4_9TELE</name>
<feature type="compositionally biased region" description="Basic residues" evidence="1">
    <location>
        <begin position="149"/>
        <end position="158"/>
    </location>
</feature>
<dbReference type="Proteomes" id="UP001221898">
    <property type="component" value="Unassembled WGS sequence"/>
</dbReference>
<feature type="domain" description="DNA (cytosine-5)-methyltransferase N-terminal" evidence="2">
    <location>
        <begin position="27"/>
        <end position="97"/>
    </location>
</feature>
<protein>
    <recommendedName>
        <fullName evidence="2">DNA (cytosine-5)-methyltransferase N-terminal domain-containing protein</fullName>
    </recommendedName>
</protein>
<keyword evidence="4" id="KW-1185">Reference proteome</keyword>
<evidence type="ECO:0000259" key="2">
    <source>
        <dbReference type="Pfam" id="PF22855"/>
    </source>
</evidence>
<evidence type="ECO:0000313" key="3">
    <source>
        <dbReference type="EMBL" id="KAJ8372148.1"/>
    </source>
</evidence>
<organism evidence="3 4">
    <name type="scientific">Aldrovandia affinis</name>
    <dbReference type="NCBI Taxonomy" id="143900"/>
    <lineage>
        <taxon>Eukaryota</taxon>
        <taxon>Metazoa</taxon>
        <taxon>Chordata</taxon>
        <taxon>Craniata</taxon>
        <taxon>Vertebrata</taxon>
        <taxon>Euteleostomi</taxon>
        <taxon>Actinopterygii</taxon>
        <taxon>Neopterygii</taxon>
        <taxon>Teleostei</taxon>
        <taxon>Notacanthiformes</taxon>
        <taxon>Halosauridae</taxon>
        <taxon>Aldrovandia</taxon>
    </lineage>
</organism>
<proteinExistence type="predicted"/>
<comment type="caution">
    <text evidence="3">The sequence shown here is derived from an EMBL/GenBank/DDBJ whole genome shotgun (WGS) entry which is preliminary data.</text>
</comment>
<dbReference type="EMBL" id="JAINUG010000413">
    <property type="protein sequence ID" value="KAJ8372148.1"/>
    <property type="molecule type" value="Genomic_DNA"/>
</dbReference>
<feature type="region of interest" description="Disordered" evidence="1">
    <location>
        <begin position="28"/>
        <end position="164"/>
    </location>
</feature>
<sequence>MPSNAAATTTTTFKTSDFDYDAAANKMSEDRLDQDRFRDEKLPSAPTRKVGRPGRKRKQLAVASCEASKEGVVGSKGRAGPGGQSLDQVPNGELGGHGGGAAAAASSRQDRSVPENGVPRDVGPARLLENGLLSLPDEQDCEGPAPSTPRKKRGRRKLEHPEKLSQLRLAATDHVSPRVTHSGERGWKCDLVVKELCSQPEGRTSHI</sequence>
<dbReference type="AlphaFoldDB" id="A0AAD7R9A4"/>
<reference evidence="3" key="1">
    <citation type="journal article" date="2023" name="Science">
        <title>Genome structures resolve the early diversification of teleost fishes.</title>
        <authorList>
            <person name="Parey E."/>
            <person name="Louis A."/>
            <person name="Montfort J."/>
            <person name="Bouchez O."/>
            <person name="Roques C."/>
            <person name="Iampietro C."/>
            <person name="Lluch J."/>
            <person name="Castinel A."/>
            <person name="Donnadieu C."/>
            <person name="Desvignes T."/>
            <person name="Floi Bucao C."/>
            <person name="Jouanno E."/>
            <person name="Wen M."/>
            <person name="Mejri S."/>
            <person name="Dirks R."/>
            <person name="Jansen H."/>
            <person name="Henkel C."/>
            <person name="Chen W.J."/>
            <person name="Zahm M."/>
            <person name="Cabau C."/>
            <person name="Klopp C."/>
            <person name="Thompson A.W."/>
            <person name="Robinson-Rechavi M."/>
            <person name="Braasch I."/>
            <person name="Lecointre G."/>
            <person name="Bobe J."/>
            <person name="Postlethwait J.H."/>
            <person name="Berthelot C."/>
            <person name="Roest Crollius H."/>
            <person name="Guiguen Y."/>
        </authorList>
    </citation>
    <scope>NUCLEOTIDE SEQUENCE</scope>
    <source>
        <strain evidence="3">NC1722</strain>
    </source>
</reference>
<feature type="compositionally biased region" description="Basic and acidic residues" evidence="1">
    <location>
        <begin position="28"/>
        <end position="42"/>
    </location>
</feature>
<dbReference type="Pfam" id="PF22855">
    <property type="entry name" value="DNM3A_N"/>
    <property type="match status" value="1"/>
</dbReference>
<feature type="compositionally biased region" description="Basic residues" evidence="1">
    <location>
        <begin position="49"/>
        <end position="59"/>
    </location>
</feature>
<dbReference type="InterPro" id="IPR054724">
    <property type="entry name" value="DNM3A_N"/>
</dbReference>
<evidence type="ECO:0000256" key="1">
    <source>
        <dbReference type="SAM" id="MobiDB-lite"/>
    </source>
</evidence>
<gene>
    <name evidence="3" type="ORF">AAFF_G00294080</name>
</gene>
<evidence type="ECO:0000313" key="4">
    <source>
        <dbReference type="Proteomes" id="UP001221898"/>
    </source>
</evidence>
<accession>A0AAD7R9A4</accession>